<proteinExistence type="predicted"/>
<protein>
    <submittedName>
        <fullName evidence="2">Uncharacterized protein</fullName>
    </submittedName>
</protein>
<evidence type="ECO:0000256" key="1">
    <source>
        <dbReference type="SAM" id="SignalP"/>
    </source>
</evidence>
<dbReference type="EMBL" id="QFXE01000007">
    <property type="protein sequence ID" value="RDH86979.1"/>
    <property type="molecule type" value="Genomic_DNA"/>
</dbReference>
<feature type="chain" id="PRO_5017068759" evidence="1">
    <location>
        <begin position="23"/>
        <end position="91"/>
    </location>
</feature>
<keyword evidence="1" id="KW-0732">Signal</keyword>
<dbReference type="Proteomes" id="UP000254771">
    <property type="component" value="Unassembled WGS sequence"/>
</dbReference>
<sequence>MNRGLFRWTLLAVLLNPWMAQAEQRMELDGTAVVGSRESPQVLYLVPWRKSGPGDPLGMPPLESGDDLLVPLERAVFRRQLDYFSASNEQP</sequence>
<accession>A0A370DPV5</accession>
<comment type="caution">
    <text evidence="2">The sequence shown here is derived from an EMBL/GenBank/DDBJ whole genome shotgun (WGS) entry which is preliminary data.</text>
</comment>
<keyword evidence="3" id="KW-1185">Reference proteome</keyword>
<name>A0A370DPV5_9GAMM</name>
<evidence type="ECO:0000313" key="3">
    <source>
        <dbReference type="Proteomes" id="UP000254771"/>
    </source>
</evidence>
<evidence type="ECO:0000313" key="2">
    <source>
        <dbReference type="EMBL" id="RDH86979.1"/>
    </source>
</evidence>
<reference evidence="2 3" key="1">
    <citation type="journal article" date="2018" name="ISME J.">
        <title>Endosymbiont genomes yield clues of tubeworm success.</title>
        <authorList>
            <person name="Li Y."/>
            <person name="Liles M.R."/>
            <person name="Halanych K.M."/>
        </authorList>
    </citation>
    <scope>NUCLEOTIDE SEQUENCE [LARGE SCALE GENOMIC DNA]</scope>
    <source>
        <strain evidence="2">A1462</strain>
    </source>
</reference>
<gene>
    <name evidence="2" type="ORF">DIZ78_05620</name>
</gene>
<feature type="signal peptide" evidence="1">
    <location>
        <begin position="1"/>
        <end position="22"/>
    </location>
</feature>
<dbReference type="AlphaFoldDB" id="A0A370DPV5"/>
<organism evidence="2 3">
    <name type="scientific">endosymbiont of Escarpia spicata</name>
    <dbReference type="NCBI Taxonomy" id="2200908"/>
    <lineage>
        <taxon>Bacteria</taxon>
        <taxon>Pseudomonadati</taxon>
        <taxon>Pseudomonadota</taxon>
        <taxon>Gammaproteobacteria</taxon>
        <taxon>sulfur-oxidizing symbionts</taxon>
    </lineage>
</organism>